<reference evidence="1 2" key="1">
    <citation type="submission" date="2008-05" db="EMBL/GenBank/DDBJ databases">
        <title>Complete sequence of Chlorobium limicola DSM 245.</title>
        <authorList>
            <consortium name="US DOE Joint Genome Institute"/>
            <person name="Lucas S."/>
            <person name="Copeland A."/>
            <person name="Lapidus A."/>
            <person name="Glavina del Rio T."/>
            <person name="Dalin E."/>
            <person name="Tice H."/>
            <person name="Bruce D."/>
            <person name="Goodwin L."/>
            <person name="Pitluck S."/>
            <person name="Schmutz J."/>
            <person name="Larimer F."/>
            <person name="Land M."/>
            <person name="Hauser L."/>
            <person name="Kyrpides N."/>
            <person name="Ovchinnikova G."/>
            <person name="Zhao F."/>
            <person name="Li T."/>
            <person name="Liu Z."/>
            <person name="Overmann J."/>
            <person name="Bryant D.A."/>
            <person name="Richardson P."/>
        </authorList>
    </citation>
    <scope>NUCLEOTIDE SEQUENCE [LARGE SCALE GENOMIC DNA]</scope>
    <source>
        <strain evidence="2">DSM 245 / NBRC 103803 / 6330</strain>
    </source>
</reference>
<evidence type="ECO:0000313" key="1">
    <source>
        <dbReference type="EMBL" id="ACD89795.1"/>
    </source>
</evidence>
<proteinExistence type="predicted"/>
<dbReference type="STRING" id="290315.Clim_0712"/>
<dbReference type="AlphaFoldDB" id="B3EHL5"/>
<dbReference type="KEGG" id="cli:Clim_0712"/>
<sequence length="58" mass="6847">MVVKNEFLSLEKQFRHERDDPSWIYMQEVSNRKLISGNLSLKSVMSNQRSKLHKGARV</sequence>
<protein>
    <submittedName>
        <fullName evidence="1">Uncharacterized protein</fullName>
    </submittedName>
</protein>
<name>B3EHL5_CHLL2</name>
<dbReference type="HOGENOM" id="CLU_2971047_0_0_10"/>
<dbReference type="EMBL" id="CP001097">
    <property type="protein sequence ID" value="ACD89795.1"/>
    <property type="molecule type" value="Genomic_DNA"/>
</dbReference>
<accession>B3EHL5</accession>
<gene>
    <name evidence="1" type="ordered locus">Clim_0712</name>
</gene>
<dbReference type="Proteomes" id="UP000008841">
    <property type="component" value="Chromosome"/>
</dbReference>
<organism evidence="1 2">
    <name type="scientific">Chlorobium limicola (strain DSM 245 / NBRC 103803 / 6330)</name>
    <dbReference type="NCBI Taxonomy" id="290315"/>
    <lineage>
        <taxon>Bacteria</taxon>
        <taxon>Pseudomonadati</taxon>
        <taxon>Chlorobiota</taxon>
        <taxon>Chlorobiia</taxon>
        <taxon>Chlorobiales</taxon>
        <taxon>Chlorobiaceae</taxon>
        <taxon>Chlorobium/Pelodictyon group</taxon>
        <taxon>Chlorobium</taxon>
    </lineage>
</organism>
<evidence type="ECO:0000313" key="2">
    <source>
        <dbReference type="Proteomes" id="UP000008841"/>
    </source>
</evidence>